<proteinExistence type="predicted"/>
<evidence type="ECO:0000256" key="1">
    <source>
        <dbReference type="SAM" id="MobiDB-lite"/>
    </source>
</evidence>
<dbReference type="AlphaFoldDB" id="A0A545UKF6"/>
<feature type="region of interest" description="Disordered" evidence="1">
    <location>
        <begin position="26"/>
        <end position="48"/>
    </location>
</feature>
<accession>A0A545UKF6</accession>
<gene>
    <name evidence="2" type="ORF">IF1G_11387</name>
</gene>
<evidence type="ECO:0000313" key="2">
    <source>
        <dbReference type="EMBL" id="TQV89947.1"/>
    </source>
</evidence>
<name>A0A545UKF6_9HYPO</name>
<dbReference type="EMBL" id="SPUK01000053">
    <property type="protein sequence ID" value="TQV89947.1"/>
    <property type="molecule type" value="Genomic_DNA"/>
</dbReference>
<organism evidence="2 3">
    <name type="scientific">Cordyceps javanica</name>
    <dbReference type="NCBI Taxonomy" id="43265"/>
    <lineage>
        <taxon>Eukaryota</taxon>
        <taxon>Fungi</taxon>
        <taxon>Dikarya</taxon>
        <taxon>Ascomycota</taxon>
        <taxon>Pezizomycotina</taxon>
        <taxon>Sordariomycetes</taxon>
        <taxon>Hypocreomycetidae</taxon>
        <taxon>Hypocreales</taxon>
        <taxon>Cordycipitaceae</taxon>
        <taxon>Cordyceps</taxon>
    </lineage>
</organism>
<feature type="compositionally biased region" description="Low complexity" evidence="1">
    <location>
        <begin position="26"/>
        <end position="42"/>
    </location>
</feature>
<comment type="caution">
    <text evidence="2">The sequence shown here is derived from an EMBL/GenBank/DDBJ whole genome shotgun (WGS) entry which is preliminary data.</text>
</comment>
<dbReference type="Proteomes" id="UP000315783">
    <property type="component" value="Unassembled WGS sequence"/>
</dbReference>
<protein>
    <submittedName>
        <fullName evidence="2">Uncharacterized protein</fullName>
    </submittedName>
</protein>
<sequence>MMLLNAARCCGRTVLYTHDLQQRWTPRSRNTLSTSSSTTGSPCQAAPDGTMLQPDGTMLQWHEFDVSHGVCRSEN</sequence>
<evidence type="ECO:0000313" key="3">
    <source>
        <dbReference type="Proteomes" id="UP000315783"/>
    </source>
</evidence>
<keyword evidence="3" id="KW-1185">Reference proteome</keyword>
<reference evidence="2 3" key="1">
    <citation type="journal article" date="2019" name="Appl. Microbiol. Biotechnol.">
        <title>Genome sequence of Isaria javanica and comparative genome analysis insights into family S53 peptidase evolution in fungal entomopathogens.</title>
        <authorList>
            <person name="Lin R."/>
            <person name="Zhang X."/>
            <person name="Xin B."/>
            <person name="Zou M."/>
            <person name="Gao Y."/>
            <person name="Qin F."/>
            <person name="Hu Q."/>
            <person name="Xie B."/>
            <person name="Cheng X."/>
        </authorList>
    </citation>
    <scope>NUCLEOTIDE SEQUENCE [LARGE SCALE GENOMIC DNA]</scope>
    <source>
        <strain evidence="2 3">IJ1G</strain>
    </source>
</reference>